<dbReference type="Gramene" id="CDY30682">
    <property type="protein sequence ID" value="CDY30682"/>
    <property type="gene ID" value="GSBRNA2T00046012001"/>
</dbReference>
<keyword evidence="3" id="KW-1185">Reference proteome</keyword>
<accession>A0A078GZM1</accession>
<organism evidence="2 3">
    <name type="scientific">Brassica napus</name>
    <name type="common">Rape</name>
    <dbReference type="NCBI Taxonomy" id="3708"/>
    <lineage>
        <taxon>Eukaryota</taxon>
        <taxon>Viridiplantae</taxon>
        <taxon>Streptophyta</taxon>
        <taxon>Embryophyta</taxon>
        <taxon>Tracheophyta</taxon>
        <taxon>Spermatophyta</taxon>
        <taxon>Magnoliopsida</taxon>
        <taxon>eudicotyledons</taxon>
        <taxon>Gunneridae</taxon>
        <taxon>Pentapetalae</taxon>
        <taxon>rosids</taxon>
        <taxon>malvids</taxon>
        <taxon>Brassicales</taxon>
        <taxon>Brassicaceae</taxon>
        <taxon>Brassiceae</taxon>
        <taxon>Brassica</taxon>
    </lineage>
</organism>
<reference evidence="2 3" key="1">
    <citation type="journal article" date="2014" name="Science">
        <title>Plant genetics. Early allopolyploid evolution in the post-Neolithic Brassica napus oilseed genome.</title>
        <authorList>
            <person name="Chalhoub B."/>
            <person name="Denoeud F."/>
            <person name="Liu S."/>
            <person name="Parkin I.A."/>
            <person name="Tang H."/>
            <person name="Wang X."/>
            <person name="Chiquet J."/>
            <person name="Belcram H."/>
            <person name="Tong C."/>
            <person name="Samans B."/>
            <person name="Correa M."/>
            <person name="Da Silva C."/>
            <person name="Just J."/>
            <person name="Falentin C."/>
            <person name="Koh C.S."/>
            <person name="Le Clainche I."/>
            <person name="Bernard M."/>
            <person name="Bento P."/>
            <person name="Noel B."/>
            <person name="Labadie K."/>
            <person name="Alberti A."/>
            <person name="Charles M."/>
            <person name="Arnaud D."/>
            <person name="Guo H."/>
            <person name="Daviaud C."/>
            <person name="Alamery S."/>
            <person name="Jabbari K."/>
            <person name="Zhao M."/>
            <person name="Edger P.P."/>
            <person name="Chelaifa H."/>
            <person name="Tack D."/>
            <person name="Lassalle G."/>
            <person name="Mestiri I."/>
            <person name="Schnel N."/>
            <person name="Le Paslier M.C."/>
            <person name="Fan G."/>
            <person name="Renault V."/>
            <person name="Bayer P.E."/>
            <person name="Golicz A.A."/>
            <person name="Manoli S."/>
            <person name="Lee T.H."/>
            <person name="Thi V.H."/>
            <person name="Chalabi S."/>
            <person name="Hu Q."/>
            <person name="Fan C."/>
            <person name="Tollenaere R."/>
            <person name="Lu Y."/>
            <person name="Battail C."/>
            <person name="Shen J."/>
            <person name="Sidebottom C.H."/>
            <person name="Wang X."/>
            <person name="Canaguier A."/>
            <person name="Chauveau A."/>
            <person name="Berard A."/>
            <person name="Deniot G."/>
            <person name="Guan M."/>
            <person name="Liu Z."/>
            <person name="Sun F."/>
            <person name="Lim Y.P."/>
            <person name="Lyons E."/>
            <person name="Town C.D."/>
            <person name="Bancroft I."/>
            <person name="Wang X."/>
            <person name="Meng J."/>
            <person name="Ma J."/>
            <person name="Pires J.C."/>
            <person name="King G.J."/>
            <person name="Brunel D."/>
            <person name="Delourme R."/>
            <person name="Renard M."/>
            <person name="Aury J.M."/>
            <person name="Adams K.L."/>
            <person name="Batley J."/>
            <person name="Snowdon R.J."/>
            <person name="Tost J."/>
            <person name="Edwards D."/>
            <person name="Zhou Y."/>
            <person name="Hua W."/>
            <person name="Sharpe A.G."/>
            <person name="Paterson A.H."/>
            <person name="Guan C."/>
            <person name="Wincker P."/>
        </authorList>
    </citation>
    <scope>NUCLEOTIDE SEQUENCE [LARGE SCALE GENOMIC DNA]</scope>
    <source>
        <strain evidence="3">cv. Darmor-bzh</strain>
    </source>
</reference>
<sequence length="46" mass="5158">MDTGQAGKETLTRSSLQPDPNRSPDRRFEKNIQSFSINSTIFDLSA</sequence>
<dbReference type="AlphaFoldDB" id="A0A078GZM1"/>
<evidence type="ECO:0000313" key="2">
    <source>
        <dbReference type="EMBL" id="CDY30682.1"/>
    </source>
</evidence>
<evidence type="ECO:0000256" key="1">
    <source>
        <dbReference type="SAM" id="MobiDB-lite"/>
    </source>
</evidence>
<dbReference type="Proteomes" id="UP000028999">
    <property type="component" value="Unassembled WGS sequence"/>
</dbReference>
<protein>
    <submittedName>
        <fullName evidence="2">BnaC06g10460D protein</fullName>
    </submittedName>
</protein>
<dbReference type="EMBL" id="LK032257">
    <property type="protein sequence ID" value="CDY30682.1"/>
    <property type="molecule type" value="Genomic_DNA"/>
</dbReference>
<proteinExistence type="predicted"/>
<dbReference type="PaxDb" id="3708-A0A078GZM1"/>
<gene>
    <name evidence="2" type="primary">BnaC06g10460D</name>
    <name evidence="2" type="ORF">GSBRNA2T00046012001</name>
</gene>
<evidence type="ECO:0000313" key="3">
    <source>
        <dbReference type="Proteomes" id="UP000028999"/>
    </source>
</evidence>
<feature type="region of interest" description="Disordered" evidence="1">
    <location>
        <begin position="1"/>
        <end position="32"/>
    </location>
</feature>
<name>A0A078GZM1_BRANA</name>